<evidence type="ECO:0000256" key="2">
    <source>
        <dbReference type="SAM" id="SignalP"/>
    </source>
</evidence>
<accession>A0A2Z3KEQ6</accession>
<feature type="chain" id="PRO_5039362731" description="PepSY domain-containing protein" evidence="2">
    <location>
        <begin position="20"/>
        <end position="196"/>
    </location>
</feature>
<dbReference type="AlphaFoldDB" id="A0A2Z3KEQ6"/>
<dbReference type="GeneID" id="89632810"/>
<proteinExistence type="predicted"/>
<evidence type="ECO:0000313" key="3">
    <source>
        <dbReference type="EMBL" id="AWN65241.1"/>
    </source>
</evidence>
<gene>
    <name evidence="3" type="ORF">LL14B4_03270</name>
</gene>
<name>A0A2Z3KEQ6_LACLL</name>
<feature type="region of interest" description="Disordered" evidence="1">
    <location>
        <begin position="34"/>
        <end position="54"/>
    </location>
</feature>
<dbReference type="Proteomes" id="UP000245919">
    <property type="component" value="Chromosome"/>
</dbReference>
<dbReference type="RefSeq" id="WP_109990705.1">
    <property type="nucleotide sequence ID" value="NZ_CP028160.1"/>
</dbReference>
<feature type="signal peptide" evidence="2">
    <location>
        <begin position="1"/>
        <end position="19"/>
    </location>
</feature>
<dbReference type="Gene3D" id="3.10.450.40">
    <property type="match status" value="1"/>
</dbReference>
<protein>
    <recommendedName>
        <fullName evidence="5">PepSY domain-containing protein</fullName>
    </recommendedName>
</protein>
<keyword evidence="2" id="KW-0732">Signal</keyword>
<dbReference type="EMBL" id="CP028160">
    <property type="protein sequence ID" value="AWN65241.1"/>
    <property type="molecule type" value="Genomic_DNA"/>
</dbReference>
<evidence type="ECO:0008006" key="5">
    <source>
        <dbReference type="Google" id="ProtNLM"/>
    </source>
</evidence>
<reference evidence="3 4" key="1">
    <citation type="submission" date="2018-03" db="EMBL/GenBank/DDBJ databases">
        <title>Genome sequence of Lactococcus lactis strain 14B4 from almond drupe.</title>
        <authorList>
            <person name="Tran T.D."/>
            <person name="McGarvey J.A."/>
            <person name="Huynh S."/>
            <person name="Parker C.T."/>
        </authorList>
    </citation>
    <scope>NUCLEOTIDE SEQUENCE [LARGE SCALE GENOMIC DNA]</scope>
    <source>
        <strain evidence="3 4">14B4</strain>
    </source>
</reference>
<sequence>MNKLFILIYLVTLSTALSACNNSSTDTEVYHEKLANPSSSSSESNTIPPTHSEEIQDNTVIDLKKVEKVIQKDFPESQLLSIKSDNYYGKSAIRVTSRIGATRKEIIYNSTLDKKLDDYNHYDKHYDENKKINLINIISLSEAIDIGAKAINHEFNIDEWKLTFEDDEQAIVWEIEDKDFEVQLNAQTGEVYDIDS</sequence>
<organism evidence="3 4">
    <name type="scientific">Lactococcus lactis subsp. lactis</name>
    <name type="common">Streptococcus lactis</name>
    <dbReference type="NCBI Taxonomy" id="1360"/>
    <lineage>
        <taxon>Bacteria</taxon>
        <taxon>Bacillati</taxon>
        <taxon>Bacillota</taxon>
        <taxon>Bacilli</taxon>
        <taxon>Lactobacillales</taxon>
        <taxon>Streptococcaceae</taxon>
        <taxon>Lactococcus</taxon>
    </lineage>
</organism>
<dbReference type="PROSITE" id="PS51257">
    <property type="entry name" value="PROKAR_LIPOPROTEIN"/>
    <property type="match status" value="1"/>
</dbReference>
<evidence type="ECO:0000313" key="4">
    <source>
        <dbReference type="Proteomes" id="UP000245919"/>
    </source>
</evidence>
<evidence type="ECO:0000256" key="1">
    <source>
        <dbReference type="SAM" id="MobiDB-lite"/>
    </source>
</evidence>